<sequence length="748" mass="82068">MENKKKNSLSKTLSRTFGRKTAPQSPPPSTAGNAYLTDPDAAAKKKHVAIDTRLNTVAPAPIEEVPTSTTTTAVGNVPLHSSEAVLPLTSLSPDANVLSPESAGPSQLSSTVRFADQHTHTQQSNAILNGDSAHIYDDNFANGTANNIPDPISPYINAMHQREGTGMSGSSTTSHQGLSPVLDDNPSRPEGGLNPADILFHRLVAYHGIVKNLQQYFTEIALIENGIGKAMHKASTLIVVPFRDGHQFLGKGGLQDVCVGVRESSKVRSDQHASAARFIEETVIKNIRRLKQDIKNYMKSLRSDTTLYATRVFEERMITQERIGNLAKAIGLFEKVGGYQPDMERVQSDPYVINLTLRRQIARQVYEENSFARALKQCQDEIMTFEKRIINEIKQIMRIFSQHQIGHASAGFSQSWAPTEMALNVLQEDTEWNNFLSLNGNLLFPSDLVDADPEELDYPCKDSPYVQPLKTAQMSRQSTVLKNWKEGFFVLTMAGWLHVFSSADPIDDPVPERSIYLPTAVLGPHTDPGKKQHVFSLEGKGMGGLMHRSEQTFTVRANSREEMLGWWSELSKHANSTTFTQQGDGSLEKPLSRSGSRVGSANVSRSTSRATRPPQSPPMAAVATTAATQQAYQQQQPMYQQSLPQQYQPQQLQGTVPPHEGPLVAQDELQYLDVNPTVAGTSTAATTSTNPGYVGLKTEPRLMPLERHNTGSTVSLGEYGLPYQERNTAATTALPHATSTTTTTTNAH</sequence>
<evidence type="ECO:0000259" key="3">
    <source>
        <dbReference type="PROSITE" id="PS50003"/>
    </source>
</evidence>
<dbReference type="InterPro" id="IPR046869">
    <property type="entry name" value="SLM1/RGC1-like_PH"/>
</dbReference>
<dbReference type="PROSITE" id="PS50003">
    <property type="entry name" value="PH_DOMAIN"/>
    <property type="match status" value="1"/>
</dbReference>
<evidence type="ECO:0000313" key="4">
    <source>
        <dbReference type="EMBL" id="KAG0328963.1"/>
    </source>
</evidence>
<dbReference type="InterPro" id="IPR046868">
    <property type="entry name" value="BAR_4"/>
</dbReference>
<dbReference type="Gene3D" id="2.30.29.30">
    <property type="entry name" value="Pleckstrin-homology domain (PH domain)/Phosphotyrosine-binding domain (PTB)"/>
    <property type="match status" value="1"/>
</dbReference>
<feature type="compositionally biased region" description="Polar residues" evidence="2">
    <location>
        <begin position="593"/>
        <end position="610"/>
    </location>
</feature>
<feature type="region of interest" description="Disordered" evidence="2">
    <location>
        <begin position="162"/>
        <end position="190"/>
    </location>
</feature>
<feature type="region of interest" description="Disordered" evidence="2">
    <location>
        <begin position="577"/>
        <end position="661"/>
    </location>
</feature>
<dbReference type="Proteomes" id="UP000738325">
    <property type="component" value="Unassembled WGS sequence"/>
</dbReference>
<dbReference type="Pfam" id="PF20400">
    <property type="entry name" value="BAR_4"/>
    <property type="match status" value="1"/>
</dbReference>
<dbReference type="Gene3D" id="1.20.1270.60">
    <property type="entry name" value="Arfaptin homology (AH) domain/BAR domain"/>
    <property type="match status" value="1"/>
</dbReference>
<feature type="compositionally biased region" description="Low complexity" evidence="2">
    <location>
        <begin position="164"/>
        <end position="174"/>
    </location>
</feature>
<feature type="region of interest" description="Disordered" evidence="2">
    <location>
        <begin position="1"/>
        <end position="39"/>
    </location>
</feature>
<dbReference type="InterPro" id="IPR011993">
    <property type="entry name" value="PH-like_dom_sf"/>
</dbReference>
<evidence type="ECO:0000256" key="1">
    <source>
        <dbReference type="ARBA" id="ARBA00022553"/>
    </source>
</evidence>
<keyword evidence="5" id="KW-1185">Reference proteome</keyword>
<dbReference type="PANTHER" id="PTHR31941:SF1">
    <property type="entry name" value="CYTOSKELETAL SIGNALING PROTEIN SLM1"/>
    <property type="match status" value="1"/>
</dbReference>
<reference evidence="4" key="1">
    <citation type="journal article" date="2020" name="Fungal Divers.">
        <title>Resolving the Mortierellaceae phylogeny through synthesis of multi-gene phylogenetics and phylogenomics.</title>
        <authorList>
            <person name="Vandepol N."/>
            <person name="Liber J."/>
            <person name="Desiro A."/>
            <person name="Na H."/>
            <person name="Kennedy M."/>
            <person name="Barry K."/>
            <person name="Grigoriev I.V."/>
            <person name="Miller A.N."/>
            <person name="O'Donnell K."/>
            <person name="Stajich J.E."/>
            <person name="Bonito G."/>
        </authorList>
    </citation>
    <scope>NUCLEOTIDE SEQUENCE</scope>
    <source>
        <strain evidence="4">REB-010B</strain>
    </source>
</reference>
<protein>
    <recommendedName>
        <fullName evidence="3">PH domain-containing protein</fullName>
    </recommendedName>
</protein>
<dbReference type="SMART" id="SM00233">
    <property type="entry name" value="PH"/>
    <property type="match status" value="1"/>
</dbReference>
<dbReference type="InterPro" id="IPR027267">
    <property type="entry name" value="AH/BAR_dom_sf"/>
</dbReference>
<dbReference type="PANTHER" id="PTHR31941">
    <property type="entry name" value="CYTOSKELETAL SIGNALING PROTEIN SLM1"/>
    <property type="match status" value="1"/>
</dbReference>
<dbReference type="InterPro" id="IPR001849">
    <property type="entry name" value="PH_domain"/>
</dbReference>
<keyword evidence="1" id="KW-0597">Phosphoprotein</keyword>
<dbReference type="Pfam" id="PF20399">
    <property type="entry name" value="PH_20"/>
    <property type="match status" value="1"/>
</dbReference>
<dbReference type="SUPFAM" id="SSF103657">
    <property type="entry name" value="BAR/IMD domain-like"/>
    <property type="match status" value="1"/>
</dbReference>
<evidence type="ECO:0000256" key="2">
    <source>
        <dbReference type="SAM" id="MobiDB-lite"/>
    </source>
</evidence>
<accession>A0A9P6RX91</accession>
<name>A0A9P6RX91_9FUNG</name>
<feature type="domain" description="PH" evidence="3">
    <location>
        <begin position="467"/>
        <end position="575"/>
    </location>
</feature>
<evidence type="ECO:0000313" key="5">
    <source>
        <dbReference type="Proteomes" id="UP000738325"/>
    </source>
</evidence>
<organism evidence="4 5">
    <name type="scientific">Dissophora globulifera</name>
    <dbReference type="NCBI Taxonomy" id="979702"/>
    <lineage>
        <taxon>Eukaryota</taxon>
        <taxon>Fungi</taxon>
        <taxon>Fungi incertae sedis</taxon>
        <taxon>Mucoromycota</taxon>
        <taxon>Mortierellomycotina</taxon>
        <taxon>Mortierellomycetes</taxon>
        <taxon>Mortierellales</taxon>
        <taxon>Mortierellaceae</taxon>
        <taxon>Dissophora</taxon>
    </lineage>
</organism>
<dbReference type="AlphaFoldDB" id="A0A9P6RX91"/>
<dbReference type="EMBL" id="JAAAIP010000024">
    <property type="protein sequence ID" value="KAG0328963.1"/>
    <property type="molecule type" value="Genomic_DNA"/>
</dbReference>
<gene>
    <name evidence="4" type="ORF">BGZ99_003827</name>
</gene>
<proteinExistence type="predicted"/>
<dbReference type="SUPFAM" id="SSF50729">
    <property type="entry name" value="PH domain-like"/>
    <property type="match status" value="1"/>
</dbReference>
<comment type="caution">
    <text evidence="4">The sequence shown here is derived from an EMBL/GenBank/DDBJ whole genome shotgun (WGS) entry which is preliminary data.</text>
</comment>
<feature type="compositionally biased region" description="Low complexity" evidence="2">
    <location>
        <begin position="618"/>
        <end position="657"/>
    </location>
</feature>
<dbReference type="OrthoDB" id="5598057at2759"/>